<sequence length="89" mass="9648">MVAVSAESYPDHDGCRAAFDEVCRLAAELADTIQHTHDGAGWTWHARTSDGRRVARSARAYERHATCQSAAARFRLLLAGHVAAGQRTG</sequence>
<name>A0A4R4TFY0_9ACTN</name>
<dbReference type="AlphaFoldDB" id="A0A4R4TFY0"/>
<dbReference type="Proteomes" id="UP000295345">
    <property type="component" value="Unassembled WGS sequence"/>
</dbReference>
<evidence type="ECO:0000313" key="1">
    <source>
        <dbReference type="EMBL" id="TDC74514.1"/>
    </source>
</evidence>
<dbReference type="RefSeq" id="WP_165956131.1">
    <property type="nucleotide sequence ID" value="NZ_SMKI01000144.1"/>
</dbReference>
<evidence type="ECO:0000313" key="2">
    <source>
        <dbReference type="Proteomes" id="UP000295345"/>
    </source>
</evidence>
<gene>
    <name evidence="1" type="ORF">E1283_15445</name>
</gene>
<reference evidence="1 2" key="1">
    <citation type="submission" date="2019-03" db="EMBL/GenBank/DDBJ databases">
        <title>Draft genome sequences of novel Actinobacteria.</title>
        <authorList>
            <person name="Sahin N."/>
            <person name="Ay H."/>
            <person name="Saygin H."/>
        </authorList>
    </citation>
    <scope>NUCLEOTIDE SEQUENCE [LARGE SCALE GENOMIC DNA]</scope>
    <source>
        <strain evidence="1 2">DSM 41900</strain>
    </source>
</reference>
<accession>A0A4R4TFY0</accession>
<keyword evidence="2" id="KW-1185">Reference proteome</keyword>
<organism evidence="1 2">
    <name type="scientific">Streptomyces hainanensis</name>
    <dbReference type="NCBI Taxonomy" id="402648"/>
    <lineage>
        <taxon>Bacteria</taxon>
        <taxon>Bacillati</taxon>
        <taxon>Actinomycetota</taxon>
        <taxon>Actinomycetes</taxon>
        <taxon>Kitasatosporales</taxon>
        <taxon>Streptomycetaceae</taxon>
        <taxon>Streptomyces</taxon>
    </lineage>
</organism>
<dbReference type="Gene3D" id="2.30.29.80">
    <property type="match status" value="1"/>
</dbReference>
<comment type="caution">
    <text evidence="1">The sequence shown here is derived from an EMBL/GenBank/DDBJ whole genome shotgun (WGS) entry which is preliminary data.</text>
</comment>
<protein>
    <recommendedName>
        <fullName evidence="3">DUF1508 domain-containing protein</fullName>
    </recommendedName>
</protein>
<dbReference type="EMBL" id="SMKI01000144">
    <property type="protein sequence ID" value="TDC74514.1"/>
    <property type="molecule type" value="Genomic_DNA"/>
</dbReference>
<evidence type="ECO:0008006" key="3">
    <source>
        <dbReference type="Google" id="ProtNLM"/>
    </source>
</evidence>
<proteinExistence type="predicted"/>